<dbReference type="AlphaFoldDB" id="A0A151AXR3"/>
<evidence type="ECO:0000313" key="3">
    <source>
        <dbReference type="Proteomes" id="UP000075670"/>
    </source>
</evidence>
<comment type="caution">
    <text evidence="2">The sequence shown here is derived from an EMBL/GenBank/DDBJ whole genome shotgun (WGS) entry which is preliminary data.</text>
</comment>
<name>A0A151AXR3_9FIRM</name>
<accession>A0A151AXR3</accession>
<dbReference type="Pfam" id="PF13542">
    <property type="entry name" value="HTH_Tnp_ISL3"/>
    <property type="match status" value="1"/>
</dbReference>
<sequence length="55" mass="6473">MPRACQDHRFTLLFEARLMRLAKDMPVAAVAKLLNEHNTLLWRVLKHYVRKQGQG</sequence>
<protein>
    <recommendedName>
        <fullName evidence="1">Transposase IS204/IS1001/IS1096/IS1165 helix-turn-helix domain-containing protein</fullName>
    </recommendedName>
</protein>
<feature type="domain" description="Transposase IS204/IS1001/IS1096/IS1165 helix-turn-helix" evidence="1">
    <location>
        <begin position="8"/>
        <end position="49"/>
    </location>
</feature>
<dbReference type="PATRIC" id="fig|1122241.3.peg.1107"/>
<organism evidence="2 3">
    <name type="scientific">Moorella mulderi DSM 14980</name>
    <dbReference type="NCBI Taxonomy" id="1122241"/>
    <lineage>
        <taxon>Bacteria</taxon>
        <taxon>Bacillati</taxon>
        <taxon>Bacillota</taxon>
        <taxon>Clostridia</taxon>
        <taxon>Neomoorellales</taxon>
        <taxon>Neomoorellaceae</taxon>
        <taxon>Neomoorella</taxon>
    </lineage>
</organism>
<evidence type="ECO:0000259" key="1">
    <source>
        <dbReference type="Pfam" id="PF13542"/>
    </source>
</evidence>
<dbReference type="InterPro" id="IPR032877">
    <property type="entry name" value="Transposase_HTH"/>
</dbReference>
<proteinExistence type="predicted"/>
<reference evidence="2 3" key="1">
    <citation type="submission" date="2016-02" db="EMBL/GenBank/DDBJ databases">
        <title>Genome sequence of Moorella mulderi DSM 14980.</title>
        <authorList>
            <person name="Poehlein A."/>
            <person name="Daniel R."/>
        </authorList>
    </citation>
    <scope>NUCLEOTIDE SEQUENCE [LARGE SCALE GENOMIC DNA]</scope>
    <source>
        <strain evidence="2 3">DSM 14980</strain>
    </source>
</reference>
<keyword evidence="3" id="KW-1185">Reference proteome</keyword>
<dbReference type="EMBL" id="LTBC01000003">
    <property type="protein sequence ID" value="KYH32449.1"/>
    <property type="molecule type" value="Genomic_DNA"/>
</dbReference>
<gene>
    <name evidence="2" type="ORF">MOMUL_10500</name>
</gene>
<dbReference type="RefSeq" id="WP_269085185.1">
    <property type="nucleotide sequence ID" value="NZ_LTBC01000003.1"/>
</dbReference>
<evidence type="ECO:0000313" key="2">
    <source>
        <dbReference type="EMBL" id="KYH32449.1"/>
    </source>
</evidence>
<dbReference type="Proteomes" id="UP000075670">
    <property type="component" value="Unassembled WGS sequence"/>
</dbReference>